<sequence>MTVATTPVDTSPIVLRMPPALAMDDDQFLEFCQINRELRIERTSAGEIIIMSPTGGVTGNRNFKLIQQLANWTDDDGTGIGFDSSTGFKLPNGAERSPDASWIKLERWDTIPTEKQERFAPICPDFVVELRSPSDKLQTLQNKVTEYIDNGAKLGWLIDRKHRGVYVYRPGMETERLDNPATVSGEPVLPGFVLKLEKIW</sequence>
<dbReference type="EMBL" id="CP017599">
    <property type="protein sequence ID" value="AOX01141.1"/>
    <property type="molecule type" value="Genomic_DNA"/>
</dbReference>
<evidence type="ECO:0000313" key="2">
    <source>
        <dbReference type="EMBL" id="AOX01141.1"/>
    </source>
</evidence>
<dbReference type="PANTHER" id="PTHR34107">
    <property type="entry name" value="SLL0198 PROTEIN-RELATED"/>
    <property type="match status" value="1"/>
</dbReference>
<dbReference type="KEGG" id="mpro:BJP34_18350"/>
<feature type="domain" description="Putative restriction endonuclease" evidence="1">
    <location>
        <begin position="26"/>
        <end position="196"/>
    </location>
</feature>
<dbReference type="RefSeq" id="WP_070393591.1">
    <property type="nucleotide sequence ID" value="NZ_CP017599.1"/>
</dbReference>
<evidence type="ECO:0000313" key="3">
    <source>
        <dbReference type="Proteomes" id="UP000177870"/>
    </source>
</evidence>
<evidence type="ECO:0000259" key="1">
    <source>
        <dbReference type="Pfam" id="PF05685"/>
    </source>
</evidence>
<dbReference type="Pfam" id="PF05685">
    <property type="entry name" value="Uma2"/>
    <property type="match status" value="1"/>
</dbReference>
<dbReference type="PANTHER" id="PTHR34107:SF7">
    <property type="entry name" value="SLR2092 PROTEIN"/>
    <property type="match status" value="1"/>
</dbReference>
<accession>A0A1D8TU19</accession>
<reference evidence="3" key="1">
    <citation type="submission" date="2016-10" db="EMBL/GenBank/DDBJ databases">
        <title>Comparative genomics uncovers the prolific and rare metabolic potential of the cyanobacterial genus Moorea.</title>
        <authorList>
            <person name="Leao T."/>
            <person name="Castelao G."/>
            <person name="Korobeynikov A."/>
            <person name="Monroe E.A."/>
            <person name="Podell S."/>
            <person name="Glukhov E."/>
            <person name="Allen E."/>
            <person name="Gerwick W.H."/>
            <person name="Gerwick L."/>
        </authorList>
    </citation>
    <scope>NUCLEOTIDE SEQUENCE [LARGE SCALE GENOMIC DNA]</scope>
    <source>
        <strain evidence="3">PAL-8-15-08-1</strain>
    </source>
</reference>
<dbReference type="AlphaFoldDB" id="A0A1D8TU19"/>
<dbReference type="OrthoDB" id="454453at2"/>
<dbReference type="SUPFAM" id="SSF52980">
    <property type="entry name" value="Restriction endonuclease-like"/>
    <property type="match status" value="1"/>
</dbReference>
<name>A0A1D8TU19_9CYAN</name>
<dbReference type="InterPro" id="IPR012296">
    <property type="entry name" value="Nuclease_put_TT1808"/>
</dbReference>
<proteinExistence type="predicted"/>
<organism evidence="2 3">
    <name type="scientific">Moorena producens PAL-8-15-08-1</name>
    <dbReference type="NCBI Taxonomy" id="1458985"/>
    <lineage>
        <taxon>Bacteria</taxon>
        <taxon>Bacillati</taxon>
        <taxon>Cyanobacteriota</taxon>
        <taxon>Cyanophyceae</taxon>
        <taxon>Coleofasciculales</taxon>
        <taxon>Coleofasciculaceae</taxon>
        <taxon>Moorena</taxon>
    </lineage>
</organism>
<gene>
    <name evidence="2" type="ORF">BJP34_18350</name>
</gene>
<dbReference type="InterPro" id="IPR011335">
    <property type="entry name" value="Restrct_endonuc-II-like"/>
</dbReference>
<dbReference type="Proteomes" id="UP000177870">
    <property type="component" value="Chromosome"/>
</dbReference>
<dbReference type="InterPro" id="IPR008538">
    <property type="entry name" value="Uma2"/>
</dbReference>
<dbReference type="CDD" id="cd06260">
    <property type="entry name" value="DUF820-like"/>
    <property type="match status" value="1"/>
</dbReference>
<dbReference type="Gene3D" id="3.90.1570.10">
    <property type="entry name" value="tt1808, chain A"/>
    <property type="match status" value="1"/>
</dbReference>
<protein>
    <recommendedName>
        <fullName evidence="1">Putative restriction endonuclease domain-containing protein</fullName>
    </recommendedName>
</protein>